<feature type="domain" description="RmlD-like substrate binding" evidence="7">
    <location>
        <begin position="21"/>
        <end position="224"/>
    </location>
</feature>
<gene>
    <name evidence="8" type="ordered locus">Terro_0685</name>
</gene>
<dbReference type="GO" id="GO:0005829">
    <property type="term" value="C:cytosol"/>
    <property type="evidence" value="ECO:0007669"/>
    <property type="project" value="TreeGrafter"/>
</dbReference>
<dbReference type="EC" id="1.1.1.133" evidence="3 6"/>
<organism evidence="8 9">
    <name type="scientific">Terriglobus roseus (strain DSM 18391 / NRRL B-41598 / KBS 63)</name>
    <dbReference type="NCBI Taxonomy" id="926566"/>
    <lineage>
        <taxon>Bacteria</taxon>
        <taxon>Pseudomonadati</taxon>
        <taxon>Acidobacteriota</taxon>
        <taxon>Terriglobia</taxon>
        <taxon>Terriglobales</taxon>
        <taxon>Acidobacteriaceae</taxon>
        <taxon>Terriglobus</taxon>
    </lineage>
</organism>
<evidence type="ECO:0000259" key="7">
    <source>
        <dbReference type="Pfam" id="PF04321"/>
    </source>
</evidence>
<evidence type="ECO:0000256" key="4">
    <source>
        <dbReference type="ARBA" id="ARBA00017099"/>
    </source>
</evidence>
<dbReference type="SUPFAM" id="SSF51735">
    <property type="entry name" value="NAD(P)-binding Rossmann-fold domains"/>
    <property type="match status" value="1"/>
</dbReference>
<dbReference type="GO" id="GO:0019305">
    <property type="term" value="P:dTDP-rhamnose biosynthetic process"/>
    <property type="evidence" value="ECO:0007669"/>
    <property type="project" value="UniProtKB-UniPathway"/>
</dbReference>
<dbReference type="PANTHER" id="PTHR10491">
    <property type="entry name" value="DTDP-4-DEHYDRORHAMNOSE REDUCTASE"/>
    <property type="match status" value="1"/>
</dbReference>
<evidence type="ECO:0000256" key="2">
    <source>
        <dbReference type="ARBA" id="ARBA00010944"/>
    </source>
</evidence>
<dbReference type="RefSeq" id="WP_014784591.1">
    <property type="nucleotide sequence ID" value="NC_018014.1"/>
</dbReference>
<comment type="function">
    <text evidence="6">Catalyzes the reduction of dTDP-6-deoxy-L-lyxo-4-hexulose to yield dTDP-L-rhamnose.</text>
</comment>
<evidence type="ECO:0000256" key="5">
    <source>
        <dbReference type="ARBA" id="ARBA00048200"/>
    </source>
</evidence>
<evidence type="ECO:0000256" key="3">
    <source>
        <dbReference type="ARBA" id="ARBA00012929"/>
    </source>
</evidence>
<keyword evidence="9" id="KW-1185">Reference proteome</keyword>
<feature type="domain" description="RmlD-like substrate binding" evidence="7">
    <location>
        <begin position="264"/>
        <end position="348"/>
    </location>
</feature>
<dbReference type="PATRIC" id="fig|926566.3.peg.677"/>
<comment type="similarity">
    <text evidence="2 6">Belongs to the dTDP-4-dehydrorhamnose reductase family.</text>
</comment>
<dbReference type="Gene3D" id="3.90.25.10">
    <property type="entry name" value="UDP-galactose 4-epimerase, domain 1"/>
    <property type="match status" value="1"/>
</dbReference>
<dbReference type="STRING" id="926566.Terro_0685"/>
<evidence type="ECO:0000256" key="1">
    <source>
        <dbReference type="ARBA" id="ARBA00004781"/>
    </source>
</evidence>
<accession>I3ZCQ4</accession>
<dbReference type="InterPro" id="IPR029903">
    <property type="entry name" value="RmlD-like-bd"/>
</dbReference>
<name>I3ZCQ4_TERRK</name>
<dbReference type="OrthoDB" id="9803892at2"/>
<evidence type="ECO:0000313" key="9">
    <source>
        <dbReference type="Proteomes" id="UP000006056"/>
    </source>
</evidence>
<evidence type="ECO:0000256" key="6">
    <source>
        <dbReference type="RuleBase" id="RU364082"/>
    </source>
</evidence>
<dbReference type="EMBL" id="CP003379">
    <property type="protein sequence ID" value="AFL87022.1"/>
    <property type="molecule type" value="Genomic_DNA"/>
</dbReference>
<dbReference type="UniPathway" id="UPA00124"/>
<dbReference type="Proteomes" id="UP000006056">
    <property type="component" value="Chromosome"/>
</dbReference>
<dbReference type="Pfam" id="PF04321">
    <property type="entry name" value="RmlD_sub_bind"/>
    <property type="match status" value="2"/>
</dbReference>
<comment type="pathway">
    <text evidence="1 6">Carbohydrate biosynthesis; dTDP-L-rhamnose biosynthesis.</text>
</comment>
<proteinExistence type="inferred from homology"/>
<dbReference type="InterPro" id="IPR036291">
    <property type="entry name" value="NAD(P)-bd_dom_sf"/>
</dbReference>
<evidence type="ECO:0000313" key="8">
    <source>
        <dbReference type="EMBL" id="AFL87022.1"/>
    </source>
</evidence>
<comment type="catalytic activity">
    <reaction evidence="5">
        <text>dTDP-beta-L-rhamnose + NADP(+) = dTDP-4-dehydro-beta-L-rhamnose + NADPH + H(+)</text>
        <dbReference type="Rhea" id="RHEA:21796"/>
        <dbReference type="ChEBI" id="CHEBI:15378"/>
        <dbReference type="ChEBI" id="CHEBI:57510"/>
        <dbReference type="ChEBI" id="CHEBI:57783"/>
        <dbReference type="ChEBI" id="CHEBI:58349"/>
        <dbReference type="ChEBI" id="CHEBI:62830"/>
        <dbReference type="EC" id="1.1.1.133"/>
    </reaction>
</comment>
<dbReference type="AlphaFoldDB" id="I3ZCQ4"/>
<sequence length="358" mass="37428">MGSFLAVVPEHRGGTIQIHGKILITGTSGQVGSALLQRLRKNRKDIPVVAPTRAEMDLASADSIRSYVRSVEPRWIVSCAAYTAVDAAESDREAAFAANAVAPGVLAEEAAALGTGIVHLSTDYVFPGDGTRPWTETDATAPPNVYGASKLAGEEAIAAVAAETGALPWFVLRTSWVYSGGGKNFVRTMLRLLSTKTDPLRVVADQHGAPTAAADLADAILAMMLMGEDLAAQAATGENSKALGREMKAKGAVALPPLMPALADLSGVYHCAGTGDTTWAGLADAVRDALVEEHGMTPPEIIPVPSSAYPTPAARPLNSRMDCSKLAENFGIRLPHWRQSVAEALRELAATDLPDGGK</sequence>
<dbReference type="NCBIfam" id="TIGR01214">
    <property type="entry name" value="rmlD"/>
    <property type="match status" value="1"/>
</dbReference>
<dbReference type="Gene3D" id="3.40.50.720">
    <property type="entry name" value="NAD(P)-binding Rossmann-like Domain"/>
    <property type="match status" value="1"/>
</dbReference>
<keyword evidence="6 8" id="KW-0560">Oxidoreductase</keyword>
<dbReference type="HOGENOM" id="CLU_045518_1_0_0"/>
<keyword evidence="6" id="KW-0521">NADP</keyword>
<reference evidence="8 9" key="1">
    <citation type="submission" date="2012-06" db="EMBL/GenBank/DDBJ databases">
        <title>Complete genome of Terriglobus roseus DSM 18391.</title>
        <authorList>
            <consortium name="US DOE Joint Genome Institute (JGI-PGF)"/>
            <person name="Lucas S."/>
            <person name="Copeland A."/>
            <person name="Lapidus A."/>
            <person name="Glavina del Rio T."/>
            <person name="Dalin E."/>
            <person name="Tice H."/>
            <person name="Bruce D."/>
            <person name="Goodwin L."/>
            <person name="Pitluck S."/>
            <person name="Peters L."/>
            <person name="Mikhailova N."/>
            <person name="Munk A.C.C."/>
            <person name="Kyrpides N."/>
            <person name="Mavromatis K."/>
            <person name="Ivanova N."/>
            <person name="Brettin T."/>
            <person name="Detter J.C."/>
            <person name="Han C."/>
            <person name="Larimer F."/>
            <person name="Land M."/>
            <person name="Hauser L."/>
            <person name="Markowitz V."/>
            <person name="Cheng J.-F."/>
            <person name="Hugenholtz P."/>
            <person name="Woyke T."/>
            <person name="Wu D."/>
            <person name="Brambilla E."/>
            <person name="Klenk H.-P."/>
            <person name="Eisen J.A."/>
        </authorList>
    </citation>
    <scope>NUCLEOTIDE SEQUENCE [LARGE SCALE GENOMIC DNA]</scope>
    <source>
        <strain evidence="9">DSM 18391 / NRRL B-41598 / KBS 63</strain>
    </source>
</reference>
<dbReference type="eggNOG" id="COG1091">
    <property type="taxonomic scope" value="Bacteria"/>
</dbReference>
<dbReference type="PANTHER" id="PTHR10491:SF4">
    <property type="entry name" value="METHIONINE ADENOSYLTRANSFERASE 2 SUBUNIT BETA"/>
    <property type="match status" value="1"/>
</dbReference>
<dbReference type="CDD" id="cd05254">
    <property type="entry name" value="dTDP_HR_like_SDR_e"/>
    <property type="match status" value="1"/>
</dbReference>
<dbReference type="GO" id="GO:0008831">
    <property type="term" value="F:dTDP-4-dehydrorhamnose reductase activity"/>
    <property type="evidence" value="ECO:0007669"/>
    <property type="project" value="UniProtKB-EC"/>
</dbReference>
<dbReference type="InterPro" id="IPR005913">
    <property type="entry name" value="dTDP_dehydrorham_reduct"/>
</dbReference>
<protein>
    <recommendedName>
        <fullName evidence="4 6">dTDP-4-dehydrorhamnose reductase</fullName>
        <ecNumber evidence="3 6">1.1.1.133</ecNumber>
    </recommendedName>
</protein>
<dbReference type="KEGG" id="trs:Terro_0685"/>